<reference evidence="1 2" key="1">
    <citation type="submission" date="2023-05" db="EMBL/GenBank/DDBJ databases">
        <title>Draft genome of Paenibacillus sp. CCS26.</title>
        <authorList>
            <person name="Akita H."/>
            <person name="Shinto Y."/>
            <person name="Kimura Z."/>
        </authorList>
    </citation>
    <scope>NUCLEOTIDE SEQUENCE [LARGE SCALE GENOMIC DNA]</scope>
    <source>
        <strain evidence="1 2">CCS26</strain>
    </source>
</reference>
<evidence type="ECO:0000313" key="1">
    <source>
        <dbReference type="EMBL" id="GMK44489.1"/>
    </source>
</evidence>
<sequence>MKIQIRNLNSSSTPTIFHQYSMIDSIRDFNLTIEPGKIYGLVGSFGSGGWLLSYFLAGKEELLSECLDMSHSIITLDDHPVNNDVLKRISCYVGEGVAEFPYRIFKTYPGPFTWKIKGVRSVADQIKEGIKRSGNPLTLEQIALLFELTGMDKPKRYQGRIYRPLEFNSGERWSASMAIGYAFQKKLYCVPWIEPHGLFYILGQLGRKLLGILRESGASVIIPVSDEKYIEGLADEIVYLKPYDLWKDNKTDENAIRLSE</sequence>
<dbReference type="EMBL" id="BTCL01000004">
    <property type="protein sequence ID" value="GMK44489.1"/>
    <property type="molecule type" value="Genomic_DNA"/>
</dbReference>
<organism evidence="1 2">
    <name type="scientific">Paenibacillus glycanilyticus</name>
    <dbReference type="NCBI Taxonomy" id="126569"/>
    <lineage>
        <taxon>Bacteria</taxon>
        <taxon>Bacillati</taxon>
        <taxon>Bacillota</taxon>
        <taxon>Bacilli</taxon>
        <taxon>Bacillales</taxon>
        <taxon>Paenibacillaceae</taxon>
        <taxon>Paenibacillus</taxon>
    </lineage>
</organism>
<gene>
    <name evidence="1" type="ORF">PghCCS26_16170</name>
</gene>
<keyword evidence="2" id="KW-1185">Reference proteome</keyword>
<name>A0ABQ6NKF2_9BACL</name>
<protein>
    <submittedName>
        <fullName evidence="1">Uncharacterized protein</fullName>
    </submittedName>
</protein>
<accession>A0ABQ6NKF2</accession>
<evidence type="ECO:0000313" key="2">
    <source>
        <dbReference type="Proteomes" id="UP001285921"/>
    </source>
</evidence>
<dbReference type="Gene3D" id="3.40.50.300">
    <property type="entry name" value="P-loop containing nucleotide triphosphate hydrolases"/>
    <property type="match status" value="1"/>
</dbReference>
<comment type="caution">
    <text evidence="1">The sequence shown here is derived from an EMBL/GenBank/DDBJ whole genome shotgun (WGS) entry which is preliminary data.</text>
</comment>
<dbReference type="RefSeq" id="WP_317979471.1">
    <property type="nucleotide sequence ID" value="NZ_BTCL01000004.1"/>
</dbReference>
<dbReference type="InterPro" id="IPR027417">
    <property type="entry name" value="P-loop_NTPase"/>
</dbReference>
<proteinExistence type="predicted"/>
<dbReference type="SUPFAM" id="SSF52540">
    <property type="entry name" value="P-loop containing nucleoside triphosphate hydrolases"/>
    <property type="match status" value="1"/>
</dbReference>
<dbReference type="Proteomes" id="UP001285921">
    <property type="component" value="Unassembled WGS sequence"/>
</dbReference>